<keyword evidence="3" id="KW-1185">Reference proteome</keyword>
<evidence type="ECO:0000313" key="2">
    <source>
        <dbReference type="EMBL" id="VDM38204.1"/>
    </source>
</evidence>
<name>A0A183UEG3_TOXCA</name>
<reference evidence="2 3" key="2">
    <citation type="submission" date="2018-11" db="EMBL/GenBank/DDBJ databases">
        <authorList>
            <consortium name="Pathogen Informatics"/>
        </authorList>
    </citation>
    <scope>NUCLEOTIDE SEQUENCE [LARGE SCALE GENOMIC DNA]</scope>
</reference>
<protein>
    <submittedName>
        <fullName evidence="4">ShKT domain-containing protein</fullName>
    </submittedName>
</protein>
<dbReference type="EMBL" id="UYWY01019573">
    <property type="protein sequence ID" value="VDM38204.1"/>
    <property type="molecule type" value="Genomic_DNA"/>
</dbReference>
<proteinExistence type="predicted"/>
<dbReference type="AlphaFoldDB" id="A0A183UEG3"/>
<organism evidence="3 4">
    <name type="scientific">Toxocara canis</name>
    <name type="common">Canine roundworm</name>
    <dbReference type="NCBI Taxonomy" id="6265"/>
    <lineage>
        <taxon>Eukaryota</taxon>
        <taxon>Metazoa</taxon>
        <taxon>Ecdysozoa</taxon>
        <taxon>Nematoda</taxon>
        <taxon>Chromadorea</taxon>
        <taxon>Rhabditida</taxon>
        <taxon>Spirurina</taxon>
        <taxon>Ascaridomorpha</taxon>
        <taxon>Ascaridoidea</taxon>
        <taxon>Toxocaridae</taxon>
        <taxon>Toxocara</taxon>
    </lineage>
</organism>
<evidence type="ECO:0000256" key="1">
    <source>
        <dbReference type="SAM" id="MobiDB-lite"/>
    </source>
</evidence>
<feature type="region of interest" description="Disordered" evidence="1">
    <location>
        <begin position="1"/>
        <end position="21"/>
    </location>
</feature>
<evidence type="ECO:0000313" key="4">
    <source>
        <dbReference type="WBParaSite" id="TCNE_0000688301-mRNA-1"/>
    </source>
</evidence>
<sequence length="86" mass="9550">MKNIDEQKFASPTSSPHNGCTDRVKRCSELNVGEDCKKDIYKVFCGRRCGTCQGCDNVDFCPSSSSSQDCRDPLVRAECTRTCRAC</sequence>
<gene>
    <name evidence="2" type="ORF">TCNE_LOCUS6883</name>
</gene>
<evidence type="ECO:0000313" key="3">
    <source>
        <dbReference type="Proteomes" id="UP000050794"/>
    </source>
</evidence>
<accession>A0A183UEG3</accession>
<reference evidence="4" key="1">
    <citation type="submission" date="2016-06" db="UniProtKB">
        <authorList>
            <consortium name="WormBaseParasite"/>
        </authorList>
    </citation>
    <scope>IDENTIFICATION</scope>
</reference>
<dbReference type="Proteomes" id="UP000050794">
    <property type="component" value="Unassembled WGS sequence"/>
</dbReference>
<dbReference type="WBParaSite" id="TCNE_0000688301-mRNA-1">
    <property type="protein sequence ID" value="TCNE_0000688301-mRNA-1"/>
    <property type="gene ID" value="TCNE_0000688301"/>
</dbReference>